<dbReference type="Proteomes" id="UP000825483">
    <property type="component" value="Unassembled WGS sequence"/>
</dbReference>
<dbReference type="InterPro" id="IPR004134">
    <property type="entry name" value="Peptidase_C1B"/>
</dbReference>
<dbReference type="Pfam" id="PF03051">
    <property type="entry name" value="Peptidase_C1_2"/>
    <property type="match status" value="1"/>
</dbReference>
<keyword evidence="1" id="KW-0645">Protease</keyword>
<gene>
    <name evidence="1" type="primary">pepC</name>
    <name evidence="1" type="ORF">PRLR5076_28160</name>
</gene>
<dbReference type="InterPro" id="IPR038765">
    <property type="entry name" value="Papain-like_cys_pep_sf"/>
</dbReference>
<dbReference type="EMBL" id="BPUB01000002">
    <property type="protein sequence ID" value="GJG59965.1"/>
    <property type="molecule type" value="Genomic_DNA"/>
</dbReference>
<reference evidence="1" key="1">
    <citation type="journal article" date="2022" name="Int. J. Syst. Evol. Microbiol.">
        <title>Prevotella lacticifex sp. nov., isolated from the rumen of cows.</title>
        <authorList>
            <person name="Shinkai T."/>
            <person name="Ikeyama N."/>
            <person name="Kumagai M."/>
            <person name="Ohmori H."/>
            <person name="Sakamoto M."/>
            <person name="Ohkuma M."/>
            <person name="Mitsumori M."/>
        </authorList>
    </citation>
    <scope>NUCLEOTIDE SEQUENCE</scope>
    <source>
        <strain evidence="1">R5076</strain>
    </source>
</reference>
<dbReference type="Gene3D" id="3.90.70.10">
    <property type="entry name" value="Cysteine proteinases"/>
    <property type="match status" value="1"/>
</dbReference>
<organism evidence="1 2">
    <name type="scientific">Prevotella lacticifex</name>
    <dbReference type="NCBI Taxonomy" id="2854755"/>
    <lineage>
        <taxon>Bacteria</taxon>
        <taxon>Pseudomonadati</taxon>
        <taxon>Bacteroidota</taxon>
        <taxon>Bacteroidia</taxon>
        <taxon>Bacteroidales</taxon>
        <taxon>Prevotellaceae</taxon>
        <taxon>Prevotella</taxon>
    </lineage>
</organism>
<dbReference type="GO" id="GO:0006508">
    <property type="term" value="P:proteolysis"/>
    <property type="evidence" value="ECO:0007669"/>
    <property type="project" value="InterPro"/>
</dbReference>
<keyword evidence="1" id="KW-0378">Hydrolase</keyword>
<sequence length="358" mass="40385">MNGTARAQIPDESKNQYAMMKKAIAILCTCMIIAGCGRKQPERKAAGERFTNDVVLKTTPVKDQGHSDLCWAYAMLATMETEHLMQGDSVNLSADYVARKFIEEQASRLFITRRGTVSLRGMAPMLIHLIGIYGLDHYDAFHADSTTDYHVVCRKVQEMAKGGLSLRQFDNRLSALLDRDIHTCIPRVYMLGAVYTPLEFAHSVCRDNEYQAFTSFTHHPFGQPFILEVPDNRFSDAFMNVPIDSLVSIIVRNIRHGHPVCWEGDISEPGFAFQNGVATLDDNPGDDVQDERQREFENHLTTDDHCMEIMGLAHDSKGQPFFIMKNSWGTDNPYHGFMYVSVDYVKMKTICIVAPTGL</sequence>
<evidence type="ECO:0000313" key="1">
    <source>
        <dbReference type="EMBL" id="GJG59965.1"/>
    </source>
</evidence>
<name>A0A9R1CCB2_9BACT</name>
<keyword evidence="2" id="KW-1185">Reference proteome</keyword>
<comment type="caution">
    <text evidence="1">The sequence shown here is derived from an EMBL/GenBank/DDBJ whole genome shotgun (WGS) entry which is preliminary data.</text>
</comment>
<dbReference type="GO" id="GO:0070005">
    <property type="term" value="F:cysteine-type aminopeptidase activity"/>
    <property type="evidence" value="ECO:0007669"/>
    <property type="project" value="InterPro"/>
</dbReference>
<proteinExistence type="predicted"/>
<dbReference type="SUPFAM" id="SSF54001">
    <property type="entry name" value="Cysteine proteinases"/>
    <property type="match status" value="1"/>
</dbReference>
<evidence type="ECO:0000313" key="2">
    <source>
        <dbReference type="Proteomes" id="UP000825483"/>
    </source>
</evidence>
<dbReference type="AlphaFoldDB" id="A0A9R1CCB2"/>
<accession>A0A9R1CCB2</accession>
<protein>
    <submittedName>
        <fullName evidence="1">Aminopeptidase</fullName>
    </submittedName>
</protein>
<keyword evidence="1" id="KW-0031">Aminopeptidase</keyword>